<dbReference type="Proteomes" id="UP000076532">
    <property type="component" value="Unassembled WGS sequence"/>
</dbReference>
<evidence type="ECO:0000313" key="3">
    <source>
        <dbReference type="Proteomes" id="UP000076532"/>
    </source>
</evidence>
<feature type="region of interest" description="Disordered" evidence="1">
    <location>
        <begin position="60"/>
        <end position="90"/>
    </location>
</feature>
<dbReference type="AlphaFoldDB" id="A0A166HJU9"/>
<accession>A0A166HJU9</accession>
<feature type="compositionally biased region" description="Low complexity" evidence="1">
    <location>
        <begin position="67"/>
        <end position="76"/>
    </location>
</feature>
<dbReference type="EMBL" id="KV417568">
    <property type="protein sequence ID" value="KZP18938.1"/>
    <property type="molecule type" value="Genomic_DNA"/>
</dbReference>
<dbReference type="STRING" id="436010.A0A166HJU9"/>
<proteinExistence type="predicted"/>
<keyword evidence="3" id="KW-1185">Reference proteome</keyword>
<dbReference type="OrthoDB" id="3270670at2759"/>
<sequence>MRKLMSVFRLNPFSIQYGGGEASSLQWNGQEVGPLTEEPQFIEFQLDRTDESIDPDLCKVSQKSDETTAPTAPTTTGWTEGNEDLHPLLQSSNWGTDDAWLLQFQPDSSRTEELAYDELDSTPPISGKSSDYLKMLTFD</sequence>
<protein>
    <submittedName>
        <fullName evidence="2">Uncharacterized protein</fullName>
    </submittedName>
</protein>
<gene>
    <name evidence="2" type="ORF">FIBSPDRAFT_1045871</name>
</gene>
<organism evidence="2 3">
    <name type="scientific">Athelia psychrophila</name>
    <dbReference type="NCBI Taxonomy" id="1759441"/>
    <lineage>
        <taxon>Eukaryota</taxon>
        <taxon>Fungi</taxon>
        <taxon>Dikarya</taxon>
        <taxon>Basidiomycota</taxon>
        <taxon>Agaricomycotina</taxon>
        <taxon>Agaricomycetes</taxon>
        <taxon>Agaricomycetidae</taxon>
        <taxon>Atheliales</taxon>
        <taxon>Atheliaceae</taxon>
        <taxon>Athelia</taxon>
    </lineage>
</organism>
<evidence type="ECO:0000313" key="2">
    <source>
        <dbReference type="EMBL" id="KZP18938.1"/>
    </source>
</evidence>
<feature type="region of interest" description="Disordered" evidence="1">
    <location>
        <begin position="111"/>
        <end position="139"/>
    </location>
</feature>
<reference evidence="2 3" key="1">
    <citation type="journal article" date="2016" name="Mol. Biol. Evol.">
        <title>Comparative Genomics of Early-Diverging Mushroom-Forming Fungi Provides Insights into the Origins of Lignocellulose Decay Capabilities.</title>
        <authorList>
            <person name="Nagy L.G."/>
            <person name="Riley R."/>
            <person name="Tritt A."/>
            <person name="Adam C."/>
            <person name="Daum C."/>
            <person name="Floudas D."/>
            <person name="Sun H."/>
            <person name="Yadav J.S."/>
            <person name="Pangilinan J."/>
            <person name="Larsson K.H."/>
            <person name="Matsuura K."/>
            <person name="Barry K."/>
            <person name="Labutti K."/>
            <person name="Kuo R."/>
            <person name="Ohm R.A."/>
            <person name="Bhattacharya S.S."/>
            <person name="Shirouzu T."/>
            <person name="Yoshinaga Y."/>
            <person name="Martin F.M."/>
            <person name="Grigoriev I.V."/>
            <person name="Hibbett D.S."/>
        </authorList>
    </citation>
    <scope>NUCLEOTIDE SEQUENCE [LARGE SCALE GENOMIC DNA]</scope>
    <source>
        <strain evidence="2 3">CBS 109695</strain>
    </source>
</reference>
<name>A0A166HJU9_9AGAM</name>
<evidence type="ECO:0000256" key="1">
    <source>
        <dbReference type="SAM" id="MobiDB-lite"/>
    </source>
</evidence>